<evidence type="ECO:0000256" key="9">
    <source>
        <dbReference type="SAM" id="MobiDB-lite"/>
    </source>
</evidence>
<dbReference type="SMART" id="SM00443">
    <property type="entry name" value="G_patch"/>
    <property type="match status" value="1"/>
</dbReference>
<gene>
    <name evidence="11" type="ORF">ZEAMMB73_Zm00001d041475</name>
</gene>
<evidence type="ECO:0000256" key="8">
    <source>
        <dbReference type="SAM" id="Coils"/>
    </source>
</evidence>
<dbReference type="PaxDb" id="4577-GRMZM2G114584_P03"/>
<dbReference type="PANTHER" id="PTHR23329">
    <property type="entry name" value="TUFTELIN-INTERACTING PROTEIN 11-RELATED"/>
    <property type="match status" value="1"/>
</dbReference>
<evidence type="ECO:0000256" key="1">
    <source>
        <dbReference type="ARBA" id="ARBA00004123"/>
    </source>
</evidence>
<dbReference type="CDD" id="cd10014">
    <property type="entry name" value="TFIIA_gamma_C"/>
    <property type="match status" value="1"/>
</dbReference>
<evidence type="ECO:0000256" key="2">
    <source>
        <dbReference type="ARBA" id="ARBA00010900"/>
    </source>
</evidence>
<dbReference type="eggNOG" id="KOG2184">
    <property type="taxonomic scope" value="Eukaryota"/>
</dbReference>
<dbReference type="GO" id="GO:0003676">
    <property type="term" value="F:nucleic acid binding"/>
    <property type="evidence" value="ECO:0007669"/>
    <property type="project" value="InterPro"/>
</dbReference>
<keyword evidence="5" id="KW-0804">Transcription</keyword>
<dbReference type="GO" id="GO:0005681">
    <property type="term" value="C:spliceosomal complex"/>
    <property type="evidence" value="ECO:0007669"/>
    <property type="project" value="UniProtKB-KW"/>
</dbReference>
<feature type="region of interest" description="Disordered" evidence="9">
    <location>
        <begin position="187"/>
        <end position="252"/>
    </location>
</feature>
<dbReference type="InterPro" id="IPR009088">
    <property type="entry name" value="TFIIA_b-brl"/>
</dbReference>
<feature type="compositionally biased region" description="Basic and acidic residues" evidence="9">
    <location>
        <begin position="129"/>
        <end position="149"/>
    </location>
</feature>
<comment type="similarity">
    <text evidence="2">Belongs to the TFP11/STIP family.</text>
</comment>
<feature type="compositionally biased region" description="Basic residues" evidence="9">
    <location>
        <begin position="240"/>
        <end position="251"/>
    </location>
</feature>
<organism evidence="11">
    <name type="scientific">Zea mays</name>
    <name type="common">Maize</name>
    <dbReference type="NCBI Taxonomy" id="4577"/>
    <lineage>
        <taxon>Eukaryota</taxon>
        <taxon>Viridiplantae</taxon>
        <taxon>Streptophyta</taxon>
        <taxon>Embryophyta</taxon>
        <taxon>Tracheophyta</taxon>
        <taxon>Spermatophyta</taxon>
        <taxon>Magnoliopsida</taxon>
        <taxon>Liliopsida</taxon>
        <taxon>Poales</taxon>
        <taxon>Poaceae</taxon>
        <taxon>PACMAD clade</taxon>
        <taxon>Panicoideae</taxon>
        <taxon>Andropogonodae</taxon>
        <taxon>Andropogoneae</taxon>
        <taxon>Tripsacinae</taxon>
        <taxon>Zea</taxon>
    </lineage>
</organism>
<dbReference type="FunCoup" id="A0A1D6MWD1">
    <property type="interactions" value="2725"/>
</dbReference>
<dbReference type="SMR" id="A0A1D6MWD1"/>
<reference evidence="11" key="1">
    <citation type="submission" date="2015-12" db="EMBL/GenBank/DDBJ databases">
        <title>Update maize B73 reference genome by single molecule sequencing technologies.</title>
        <authorList>
            <consortium name="Maize Genome Sequencing Project"/>
            <person name="Ware D."/>
        </authorList>
    </citation>
    <scope>NUCLEOTIDE SEQUENCE [LARGE SCALE GENOMIC DNA]</scope>
    <source>
        <tissue evidence="11">Seedling</tissue>
    </source>
</reference>
<feature type="region of interest" description="Disordered" evidence="9">
    <location>
        <begin position="1"/>
        <end position="173"/>
    </location>
</feature>
<feature type="compositionally biased region" description="Basic and acidic residues" evidence="9">
    <location>
        <begin position="1"/>
        <end position="32"/>
    </location>
</feature>
<dbReference type="STRING" id="4577.A0A1D6MWD1"/>
<feature type="coiled-coil region" evidence="8">
    <location>
        <begin position="322"/>
        <end position="356"/>
    </location>
</feature>
<evidence type="ECO:0000256" key="4">
    <source>
        <dbReference type="ARBA" id="ARBA00022728"/>
    </source>
</evidence>
<keyword evidence="4" id="KW-0747">Spliceosome</keyword>
<dbReference type="Pfam" id="PF07842">
    <property type="entry name" value="GCFC"/>
    <property type="match status" value="1"/>
</dbReference>
<evidence type="ECO:0000256" key="10">
    <source>
        <dbReference type="SAM" id="Phobius"/>
    </source>
</evidence>
<feature type="compositionally biased region" description="Acidic residues" evidence="9">
    <location>
        <begin position="105"/>
        <end position="120"/>
    </location>
</feature>
<keyword evidence="10" id="KW-0472">Membrane</keyword>
<dbReference type="PANTHER" id="PTHR23329:SF1">
    <property type="entry name" value="TUFTELIN-INTERACTING PROTEIN 11"/>
    <property type="match status" value="1"/>
</dbReference>
<evidence type="ECO:0000256" key="7">
    <source>
        <dbReference type="ARBA" id="ARBA00023242"/>
    </source>
</evidence>
<dbReference type="InterPro" id="IPR045211">
    <property type="entry name" value="TFP11/STIP/Ntr1"/>
</dbReference>
<evidence type="ECO:0000256" key="6">
    <source>
        <dbReference type="ARBA" id="ARBA00023187"/>
    </source>
</evidence>
<dbReference type="ExpressionAtlas" id="A0A1D6MWD1">
    <property type="expression patterns" value="baseline and differential"/>
</dbReference>
<keyword evidence="6" id="KW-0508">mRNA splicing</keyword>
<dbReference type="AlphaFoldDB" id="A0A1D6MWD1"/>
<dbReference type="InterPro" id="IPR015871">
    <property type="entry name" value="TFIIA_gsu_C"/>
</dbReference>
<dbReference type="SUPFAM" id="SSF50784">
    <property type="entry name" value="Transcription factor IIA (TFIIA), beta-barrel domain"/>
    <property type="match status" value="1"/>
</dbReference>
<dbReference type="Pfam" id="PF02751">
    <property type="entry name" value="TFIIA_gamma_C"/>
    <property type="match status" value="1"/>
</dbReference>
<accession>A0A1D6MWD1</accession>
<keyword evidence="7" id="KW-0539">Nucleus</keyword>
<keyword evidence="3" id="KW-0507">mRNA processing</keyword>
<dbReference type="Gene3D" id="2.30.18.10">
    <property type="entry name" value="Transcription factor IIA (TFIIA), beta-barrel domain"/>
    <property type="match status" value="1"/>
</dbReference>
<evidence type="ECO:0000256" key="3">
    <source>
        <dbReference type="ARBA" id="ARBA00022664"/>
    </source>
</evidence>
<comment type="subcellular location">
    <subcellularLocation>
        <location evidence="1">Nucleus</location>
    </subcellularLocation>
</comment>
<proteinExistence type="inferred from homology"/>
<evidence type="ECO:0000313" key="11">
    <source>
        <dbReference type="EMBL" id="ONM33096.1"/>
    </source>
</evidence>
<keyword evidence="10" id="KW-1133">Transmembrane helix</keyword>
<sequence length="998" mass="113354">MEGDFEGGRFGRDGEFYYRSRRERAPQTRDDAIYGVFAEGDSDYDSEDDEGTRRRRRKRRKDGGGEADLTKPVQFVSTGKFMPTQEPEPEERPGLGRAAAAAADKEEEEEEEDQDDEGDTEMLPAMFGKIRDGARARREEKEREREMAARRRQAAGLGAGEPSAAPGSLESNSKVAKMMRMMGYKKGMGLGKNQQGITAPVESTLRPKNAGLGSVEGFREPKIMSAKENVPAPPPPPASAKKKRWSKKATTKKAPILTKNELLAMRAEQEQEEQPAVVQKVIDMRGPQARVLTDLKGLNEEQEMEANDVPMPELQYNVRMLVDEARADIVRLDAQLRREQEKVASLVREKEKVAKQEASQKRQLLVMERIAETLEKVQDDDASGMLTLDGLIQTFHGLKVQFEEEFKMCSIAWIACRYAHPLLIRVFQGWQPLHDPKFGLEVMKKWKDLLQGDQPYDFSDSAASMTPYVQLVSEVILPAVRISGTNSWEAREPEPMLHFLELWDNKKLLPPVLLQSLLEHVIMPKLSAAVDSWDPRRESIPIHVWVHPWLPMLRERIETLCHSIRYKLSTVLHVWQAHDASAYAVLSPWKDVFDSASWEDLIVRYIIPKLRLALQDFQINPANQKLDQFNWVMLWTSAIPVQLMVHMLEVDFFSKWQQVLYHWLCSPNPDFNEIMNWYKGWKGLFPPELLANERIRMLLTAGLDMMNQAAEGLEVVQPGARENVGYLRATEKRQFDAAQQAYHAVPGAAMADLSFKESIQAYAMEQGLLFMPRVGKFYNGMPVYEFGTGKKPVAGRQQTSARRRQYEARHPARREGHLHTNRVYDNVWTFILTDATFKSAEIQETLSKMGLNAVVAACYVFPLLVFVLTVRFFYVLWHSGQPESRLCATRLRCLIVLGSGEYVLQSCLSNTLWTSFRYGCLKRSRLPAPGDADELSVIEDQIAWIVHIIASIVNYGTLEWLQIEGERPGNSDAACSHEDGNNGNICIGPVNKVLNMLA</sequence>
<dbReference type="GO" id="GO:0005672">
    <property type="term" value="C:transcription factor TFIIA complex"/>
    <property type="evidence" value="ECO:0007669"/>
    <property type="project" value="InterPro"/>
</dbReference>
<dbReference type="Pfam" id="PF01585">
    <property type="entry name" value="G-patch"/>
    <property type="match status" value="1"/>
</dbReference>
<feature type="compositionally biased region" description="Acidic residues" evidence="9">
    <location>
        <begin position="40"/>
        <end position="50"/>
    </location>
</feature>
<evidence type="ECO:0000256" key="5">
    <source>
        <dbReference type="ARBA" id="ARBA00023163"/>
    </source>
</evidence>
<dbReference type="EMBL" id="CM007649">
    <property type="protein sequence ID" value="ONM33096.1"/>
    <property type="molecule type" value="Genomic_DNA"/>
</dbReference>
<dbReference type="InParanoid" id="A0A1D6MWD1"/>
<dbReference type="Pfam" id="PF12457">
    <property type="entry name" value="TIP_N"/>
    <property type="match status" value="1"/>
</dbReference>
<dbReference type="InterPro" id="IPR022783">
    <property type="entry name" value="GCFC_dom"/>
</dbReference>
<name>A0A1D6MWD1_MAIZE</name>
<dbReference type="GO" id="GO:0006367">
    <property type="term" value="P:transcription initiation at RNA polymerase II promoter"/>
    <property type="evidence" value="ECO:0007669"/>
    <property type="project" value="InterPro"/>
</dbReference>
<keyword evidence="10" id="KW-0812">Transmembrane</keyword>
<dbReference type="InterPro" id="IPR022159">
    <property type="entry name" value="STIP/TFIP11_N"/>
</dbReference>
<protein>
    <submittedName>
        <fullName evidence="11">Septin and tuftelin-interacting protein 1 homolog 1</fullName>
    </submittedName>
</protein>
<feature type="transmembrane region" description="Helical" evidence="10">
    <location>
        <begin position="853"/>
        <end position="876"/>
    </location>
</feature>
<dbReference type="PROSITE" id="PS50174">
    <property type="entry name" value="G_PATCH"/>
    <property type="match status" value="1"/>
</dbReference>
<keyword evidence="8" id="KW-0175">Coiled coil</keyword>
<dbReference type="GO" id="GO:0000390">
    <property type="term" value="P:spliceosomal complex disassembly"/>
    <property type="evidence" value="ECO:0007669"/>
    <property type="project" value="InterPro"/>
</dbReference>
<dbReference type="InterPro" id="IPR000467">
    <property type="entry name" value="G_patch_dom"/>
</dbReference>